<keyword evidence="5" id="KW-0507">mRNA processing</keyword>
<evidence type="ECO:0000313" key="11">
    <source>
        <dbReference type="Proteomes" id="UP001396898"/>
    </source>
</evidence>
<comment type="subunit">
    <text evidence="4">Part of a tri-snRNP complex.</text>
</comment>
<proteinExistence type="inferred from homology"/>
<evidence type="ECO:0000313" key="10">
    <source>
        <dbReference type="EMBL" id="KAK7996250.1"/>
    </source>
</evidence>
<comment type="subcellular location">
    <subcellularLocation>
        <location evidence="2">Nucleus</location>
    </subcellularLocation>
</comment>
<evidence type="ECO:0000256" key="4">
    <source>
        <dbReference type="ARBA" id="ARBA00011825"/>
    </source>
</evidence>
<evidence type="ECO:0000256" key="6">
    <source>
        <dbReference type="ARBA" id="ARBA00023187"/>
    </source>
</evidence>
<dbReference type="InterPro" id="IPR013957">
    <property type="entry name" value="SNRNP27"/>
</dbReference>
<evidence type="ECO:0000256" key="2">
    <source>
        <dbReference type="ARBA" id="ARBA00004123"/>
    </source>
</evidence>
<feature type="compositionally biased region" description="Basic and acidic residues" evidence="8">
    <location>
        <begin position="168"/>
        <end position="207"/>
    </location>
</feature>
<evidence type="ECO:0000259" key="9">
    <source>
        <dbReference type="Pfam" id="PF08648"/>
    </source>
</evidence>
<comment type="function">
    <text evidence="1">May play a role in mRNA splicing.</text>
</comment>
<evidence type="ECO:0000256" key="1">
    <source>
        <dbReference type="ARBA" id="ARBA00003632"/>
    </source>
</evidence>
<keyword evidence="11" id="KW-1185">Reference proteome</keyword>
<feature type="compositionally biased region" description="Acidic residues" evidence="8">
    <location>
        <begin position="208"/>
        <end position="218"/>
    </location>
</feature>
<keyword evidence="6" id="KW-0508">mRNA splicing</keyword>
<sequence>MADNPRRGRDRGGYGGRRDGPRDNRRDDPDHARYQDRRAGRDRDDRHRTRSASPRRERRDRSRDRRDRDRDHGRDSRQYNQRGDRGHDRGYGGRDRDRDYDRRRRDDRDEPRPRHRDEDTAIPSREGNNRREGSPPRRANPSERNADLPTRSKQQPDRGNTPLSFRVGKGDETSRGSQSRDVEKRSEERRHTPQHEGDTAMGDRDRENENEDEDEDDVDVEADMDMAAMMGFGGFGTTKGAQVKGNNAGAVRKEKKTEYRQYMNRIGGFNRPLSPGHH</sequence>
<evidence type="ECO:0000256" key="7">
    <source>
        <dbReference type="ARBA" id="ARBA00023242"/>
    </source>
</evidence>
<comment type="similarity">
    <text evidence="3">Belongs to the SNUT3 family.</text>
</comment>
<gene>
    <name evidence="10" type="ORF">PG991_015717</name>
</gene>
<protein>
    <recommendedName>
        <fullName evidence="9">U4/U6.U5 small nuclear ribonucleoprotein 27kDa protein domain-containing protein</fullName>
    </recommendedName>
</protein>
<reference evidence="10 11" key="1">
    <citation type="submission" date="2023-01" db="EMBL/GenBank/DDBJ databases">
        <title>Analysis of 21 Apiospora genomes using comparative genomics revels a genus with tremendous synthesis potential of carbohydrate active enzymes and secondary metabolites.</title>
        <authorList>
            <person name="Sorensen T."/>
        </authorList>
    </citation>
    <scope>NUCLEOTIDE SEQUENCE [LARGE SCALE GENOMIC DNA]</scope>
    <source>
        <strain evidence="10 11">CBS 20057</strain>
    </source>
</reference>
<keyword evidence="7" id="KW-0539">Nucleus</keyword>
<evidence type="ECO:0000256" key="3">
    <source>
        <dbReference type="ARBA" id="ARBA00008218"/>
    </source>
</evidence>
<accession>A0ABR1R2J9</accession>
<feature type="compositionally biased region" description="Polar residues" evidence="8">
    <location>
        <begin position="151"/>
        <end position="163"/>
    </location>
</feature>
<feature type="region of interest" description="Disordered" evidence="8">
    <location>
        <begin position="1"/>
        <end position="218"/>
    </location>
</feature>
<dbReference type="Proteomes" id="UP001396898">
    <property type="component" value="Unassembled WGS sequence"/>
</dbReference>
<dbReference type="PANTHER" id="PTHR31077:SF1">
    <property type="entry name" value="U4_U6.U5 SMALL NUCLEAR RIBONUCLEOPROTEIN 27 KDA PROTEIN"/>
    <property type="match status" value="1"/>
</dbReference>
<evidence type="ECO:0000256" key="5">
    <source>
        <dbReference type="ARBA" id="ARBA00022664"/>
    </source>
</evidence>
<feature type="compositionally biased region" description="Basic and acidic residues" evidence="8">
    <location>
        <begin position="1"/>
        <end position="47"/>
    </location>
</feature>
<feature type="compositionally biased region" description="Basic and acidic residues" evidence="8">
    <location>
        <begin position="54"/>
        <end position="119"/>
    </location>
</feature>
<organism evidence="10 11">
    <name type="scientific">Apiospora marii</name>
    <dbReference type="NCBI Taxonomy" id="335849"/>
    <lineage>
        <taxon>Eukaryota</taxon>
        <taxon>Fungi</taxon>
        <taxon>Dikarya</taxon>
        <taxon>Ascomycota</taxon>
        <taxon>Pezizomycotina</taxon>
        <taxon>Sordariomycetes</taxon>
        <taxon>Xylariomycetidae</taxon>
        <taxon>Amphisphaeriales</taxon>
        <taxon>Apiosporaceae</taxon>
        <taxon>Apiospora</taxon>
    </lineage>
</organism>
<feature type="compositionally biased region" description="Basic and acidic residues" evidence="8">
    <location>
        <begin position="127"/>
        <end position="146"/>
    </location>
</feature>
<name>A0ABR1R2J9_9PEZI</name>
<feature type="domain" description="U4/U6.U5 small nuclear ribonucleoprotein 27kDa protein" evidence="9">
    <location>
        <begin position="222"/>
        <end position="275"/>
    </location>
</feature>
<dbReference type="PANTHER" id="PTHR31077">
    <property type="entry name" value="U4/U6.U5 SMALL NUCLEAR RIBONUCLEOPROTEIN 27 KDA PROTEIN"/>
    <property type="match status" value="1"/>
</dbReference>
<dbReference type="Pfam" id="PF08648">
    <property type="entry name" value="SNRNP27"/>
    <property type="match status" value="1"/>
</dbReference>
<dbReference type="EMBL" id="JAQQWI010000022">
    <property type="protein sequence ID" value="KAK7996250.1"/>
    <property type="molecule type" value="Genomic_DNA"/>
</dbReference>
<comment type="caution">
    <text evidence="10">The sequence shown here is derived from an EMBL/GenBank/DDBJ whole genome shotgun (WGS) entry which is preliminary data.</text>
</comment>
<evidence type="ECO:0000256" key="8">
    <source>
        <dbReference type="SAM" id="MobiDB-lite"/>
    </source>
</evidence>